<gene>
    <name evidence="2" type="ORF">SAMN04489730_3834</name>
</gene>
<keyword evidence="1" id="KW-0175">Coiled coil</keyword>
<dbReference type="Proteomes" id="UP000182740">
    <property type="component" value="Unassembled WGS sequence"/>
</dbReference>
<proteinExistence type="predicted"/>
<accession>A0A1K1RRP4</accession>
<dbReference type="AlphaFoldDB" id="A0A1K1RRP4"/>
<evidence type="ECO:0000256" key="1">
    <source>
        <dbReference type="SAM" id="Coils"/>
    </source>
</evidence>
<dbReference type="OrthoDB" id="3591164at2"/>
<organism evidence="2 3">
    <name type="scientific">Amycolatopsis australiensis</name>
    <dbReference type="NCBI Taxonomy" id="546364"/>
    <lineage>
        <taxon>Bacteria</taxon>
        <taxon>Bacillati</taxon>
        <taxon>Actinomycetota</taxon>
        <taxon>Actinomycetes</taxon>
        <taxon>Pseudonocardiales</taxon>
        <taxon>Pseudonocardiaceae</taxon>
        <taxon>Amycolatopsis</taxon>
    </lineage>
</organism>
<dbReference type="EMBL" id="FPJG01000006">
    <property type="protein sequence ID" value="SFW74816.1"/>
    <property type="molecule type" value="Genomic_DNA"/>
</dbReference>
<protein>
    <submittedName>
        <fullName evidence="2">Uncharacterized protein</fullName>
    </submittedName>
</protein>
<dbReference type="RefSeq" id="WP_072477577.1">
    <property type="nucleotide sequence ID" value="NZ_FPJG01000006.1"/>
</dbReference>
<reference evidence="3" key="1">
    <citation type="submission" date="2016-11" db="EMBL/GenBank/DDBJ databases">
        <authorList>
            <person name="Varghese N."/>
            <person name="Submissions S."/>
        </authorList>
    </citation>
    <scope>NUCLEOTIDE SEQUENCE [LARGE SCALE GENOMIC DNA]</scope>
    <source>
        <strain evidence="3">DSM 44671</strain>
    </source>
</reference>
<evidence type="ECO:0000313" key="3">
    <source>
        <dbReference type="Proteomes" id="UP000182740"/>
    </source>
</evidence>
<name>A0A1K1RRP4_9PSEU</name>
<sequence>MLTTTYPFRRFLRTSFATLADGGYAGLVFLVSRSADAPRLHRRFFQEWSDIHDVTGPYLAVITPSPGSSILLDEELYRTQYGALVPDVSCPSGGGRLSRAVNRRWPSSVRMTEVTPSRTASVRRHQDTHTTAVNDLQEFFGIPESLLPCAVIVSLHETSALCVALDDESSMYRLLKSIKAEIEPATARISRKEQELVEAKAARARIRNEQKIGELRATLATLQAQWTDQKLQLAADLDATAGDLADDDATRCRWLAGRLRTDQPLSGEEREQARQAARALRGRGRLEKRIRRALPRLDARYPAGTEVAARLAAAEAAEDAAQDRIGGIKQDLDDLGRDLALNAAVVSAAANFGLVPDGDVRLREWRELAWPISVLARPKRATPRMRFRWS</sequence>
<keyword evidence="3" id="KW-1185">Reference proteome</keyword>
<evidence type="ECO:0000313" key="2">
    <source>
        <dbReference type="EMBL" id="SFW74816.1"/>
    </source>
</evidence>
<feature type="coiled-coil region" evidence="1">
    <location>
        <begin position="175"/>
        <end position="209"/>
    </location>
</feature>
<dbReference type="STRING" id="546364.SAMN04489730_3834"/>